<evidence type="ECO:0008006" key="5">
    <source>
        <dbReference type="Google" id="ProtNLM"/>
    </source>
</evidence>
<dbReference type="SUPFAM" id="SSF49842">
    <property type="entry name" value="TNF-like"/>
    <property type="match status" value="1"/>
</dbReference>
<proteinExistence type="predicted"/>
<feature type="coiled-coil region" evidence="1">
    <location>
        <begin position="42"/>
        <end position="101"/>
    </location>
</feature>
<dbReference type="InterPro" id="IPR008983">
    <property type="entry name" value="Tumour_necrosis_fac-like_dom"/>
</dbReference>
<dbReference type="OrthoDB" id="10402923at2759"/>
<feature type="chain" id="PRO_5032602038" description="C1q domain-containing protein" evidence="2">
    <location>
        <begin position="16"/>
        <end position="384"/>
    </location>
</feature>
<name>A0A8B6FF01_MYTGA</name>
<accession>A0A8B6FF01</accession>
<evidence type="ECO:0000256" key="1">
    <source>
        <dbReference type="SAM" id="Coils"/>
    </source>
</evidence>
<dbReference type="AlphaFoldDB" id="A0A8B6FF01"/>
<evidence type="ECO:0000256" key="2">
    <source>
        <dbReference type="SAM" id="SignalP"/>
    </source>
</evidence>
<reference evidence="3" key="1">
    <citation type="submission" date="2018-11" db="EMBL/GenBank/DDBJ databases">
        <authorList>
            <person name="Alioto T."/>
            <person name="Alioto T."/>
        </authorList>
    </citation>
    <scope>NUCLEOTIDE SEQUENCE</scope>
</reference>
<feature type="signal peptide" evidence="2">
    <location>
        <begin position="1"/>
        <end position="15"/>
    </location>
</feature>
<evidence type="ECO:0000313" key="3">
    <source>
        <dbReference type="EMBL" id="VDI49110.1"/>
    </source>
</evidence>
<comment type="caution">
    <text evidence="3">The sequence shown here is derived from an EMBL/GenBank/DDBJ whole genome shotgun (WGS) entry which is preliminary data.</text>
</comment>
<evidence type="ECO:0000313" key="4">
    <source>
        <dbReference type="Proteomes" id="UP000596742"/>
    </source>
</evidence>
<dbReference type="EMBL" id="UYJE01006792">
    <property type="protein sequence ID" value="VDI49110.1"/>
    <property type="molecule type" value="Genomic_DNA"/>
</dbReference>
<keyword evidence="4" id="KW-1185">Reference proteome</keyword>
<dbReference type="Proteomes" id="UP000596742">
    <property type="component" value="Unassembled WGS sequence"/>
</dbReference>
<protein>
    <recommendedName>
        <fullName evidence="5">C1q domain-containing protein</fullName>
    </recommendedName>
</protein>
<organism evidence="3 4">
    <name type="scientific">Mytilus galloprovincialis</name>
    <name type="common">Mediterranean mussel</name>
    <dbReference type="NCBI Taxonomy" id="29158"/>
    <lineage>
        <taxon>Eukaryota</taxon>
        <taxon>Metazoa</taxon>
        <taxon>Spiralia</taxon>
        <taxon>Lophotrochozoa</taxon>
        <taxon>Mollusca</taxon>
        <taxon>Bivalvia</taxon>
        <taxon>Autobranchia</taxon>
        <taxon>Pteriomorphia</taxon>
        <taxon>Mytilida</taxon>
        <taxon>Mytiloidea</taxon>
        <taxon>Mytilidae</taxon>
        <taxon>Mytilinae</taxon>
        <taxon>Mytilus</taxon>
    </lineage>
</organism>
<keyword evidence="1" id="KW-0175">Coiled coil</keyword>
<gene>
    <name evidence="3" type="ORF">MGAL_10B026914</name>
</gene>
<keyword evidence="2" id="KW-0732">Signal</keyword>
<dbReference type="Gene3D" id="2.60.120.40">
    <property type="match status" value="1"/>
</dbReference>
<sequence length="384" mass="44014">MKLLFLLLCILYANGFLLEGNAVTTISAPMSDRHYDMLFNMLIDERRARQQQDRLIEQLQQDLLATKQEVTQKYIVWNKNNGTLENLYLELENKTKNMERNCNSMLVSFKAVANKYTELQNNYTMLKNLVVKVETTNHVLENKTNLIEKENKMLTQLQTISDLKSVYNLWNQTKHLEEELLKTNYNLESIVNDVDARKQDFLALFSRLKSTDKKLDNVSESFHDELTATVNASNHMFVVLSNKTNLMKRLISEKVALSSCGGQYGLMNPTIDGMFKFPDIRTSVGVSSSSIFVNSGVFICKYAGLYHISVTIMTDVSVAYFEVRKNNKILVPGCIPNHNDHSEYYSSGTINTAVEIDINDTISVWKGNVNHYYGYYSCFTIVKL</sequence>